<evidence type="ECO:0000256" key="1">
    <source>
        <dbReference type="SAM" id="MobiDB-lite"/>
    </source>
</evidence>
<organism evidence="2 3">
    <name type="scientific">Halteria grandinella</name>
    <dbReference type="NCBI Taxonomy" id="5974"/>
    <lineage>
        <taxon>Eukaryota</taxon>
        <taxon>Sar</taxon>
        <taxon>Alveolata</taxon>
        <taxon>Ciliophora</taxon>
        <taxon>Intramacronucleata</taxon>
        <taxon>Spirotrichea</taxon>
        <taxon>Stichotrichia</taxon>
        <taxon>Sporadotrichida</taxon>
        <taxon>Halteriidae</taxon>
        <taxon>Halteria</taxon>
    </lineage>
</organism>
<sequence length="400" mass="43998">MSVDVLLNSDGKKMADIFNGAEIKAKQLILEKKVYSMKSSNKSRKYSARFHSIRVSSGGDSNSSRQNRFSKDSKLAANDKEQDMDDAFFFGNGSANNSFDKKNAAYISTGKRRNISLTQAALMDQGTPLSSSNNTNRSKRSCASAASGRRGNSTPKQHIDLLNDDFDDEVLNQKHLTLVREMSFGKMIAGNPLTQSFAPIMRAASLTKECVEDDKEELTDEEPSGRNQINNPAGAQDASQGLQMHLPYFHSSNSLSDARQNSNRSSHPKQNQQQQSTHTLSSFAKQKTIKQKVQQSQSANTDVVVQRKDNDAISPLKATAAGIYTASPYQESTSEKIMVSSPAEEELDQSEESDRNNNINVISTNNNNHLNALDVVPEESESMPSQRLSNRTSKASQDNG</sequence>
<feature type="region of interest" description="Disordered" evidence="1">
    <location>
        <begin position="124"/>
        <end position="160"/>
    </location>
</feature>
<evidence type="ECO:0000313" key="3">
    <source>
        <dbReference type="Proteomes" id="UP000785679"/>
    </source>
</evidence>
<gene>
    <name evidence="2" type="ORF">FGO68_gene6881</name>
</gene>
<accession>A0A8J8TAQ3</accession>
<name>A0A8J8TAQ3_HALGN</name>
<feature type="region of interest" description="Disordered" evidence="1">
    <location>
        <begin position="211"/>
        <end position="237"/>
    </location>
</feature>
<dbReference type="Proteomes" id="UP000785679">
    <property type="component" value="Unassembled WGS sequence"/>
</dbReference>
<feature type="compositionally biased region" description="Polar residues" evidence="1">
    <location>
        <begin position="54"/>
        <end position="67"/>
    </location>
</feature>
<feature type="compositionally biased region" description="Low complexity" evidence="1">
    <location>
        <begin position="356"/>
        <end position="371"/>
    </location>
</feature>
<feature type="region of interest" description="Disordered" evidence="1">
    <location>
        <begin position="329"/>
        <end position="400"/>
    </location>
</feature>
<feature type="compositionally biased region" description="Acidic residues" evidence="1">
    <location>
        <begin position="211"/>
        <end position="222"/>
    </location>
</feature>
<feature type="region of interest" description="Disordered" evidence="1">
    <location>
        <begin position="252"/>
        <end position="302"/>
    </location>
</feature>
<keyword evidence="3" id="KW-1185">Reference proteome</keyword>
<reference evidence="2" key="1">
    <citation type="submission" date="2019-06" db="EMBL/GenBank/DDBJ databases">
        <authorList>
            <person name="Zheng W."/>
        </authorList>
    </citation>
    <scope>NUCLEOTIDE SEQUENCE</scope>
    <source>
        <strain evidence="2">QDHG01</strain>
    </source>
</reference>
<feature type="region of interest" description="Disordered" evidence="1">
    <location>
        <begin position="54"/>
        <end position="75"/>
    </location>
</feature>
<proteinExistence type="predicted"/>
<comment type="caution">
    <text evidence="2">The sequence shown here is derived from an EMBL/GenBank/DDBJ whole genome shotgun (WGS) entry which is preliminary data.</text>
</comment>
<feature type="compositionally biased region" description="Polar residues" evidence="1">
    <location>
        <begin position="225"/>
        <end position="237"/>
    </location>
</feature>
<feature type="compositionally biased region" description="Polar residues" evidence="1">
    <location>
        <begin position="382"/>
        <end position="400"/>
    </location>
</feature>
<dbReference type="EMBL" id="RRYP01000347">
    <property type="protein sequence ID" value="TNV87573.1"/>
    <property type="molecule type" value="Genomic_DNA"/>
</dbReference>
<protein>
    <submittedName>
        <fullName evidence="2">Uncharacterized protein</fullName>
    </submittedName>
</protein>
<evidence type="ECO:0000313" key="2">
    <source>
        <dbReference type="EMBL" id="TNV87573.1"/>
    </source>
</evidence>
<dbReference type="AlphaFoldDB" id="A0A8J8TAQ3"/>